<reference evidence="1 2" key="1">
    <citation type="submission" date="2014-11" db="EMBL/GenBank/DDBJ databases">
        <title>Genetic blueprint of the zoonotic pathogen Toxocara canis.</title>
        <authorList>
            <person name="Zhu X.-Q."/>
            <person name="Korhonen P.K."/>
            <person name="Cai H."/>
            <person name="Young N.D."/>
            <person name="Nejsum P."/>
            <person name="von Samson-Himmelstjerna G."/>
            <person name="Boag P.R."/>
            <person name="Tan P."/>
            <person name="Li Q."/>
            <person name="Min J."/>
            <person name="Yang Y."/>
            <person name="Wang X."/>
            <person name="Fang X."/>
            <person name="Hall R.S."/>
            <person name="Hofmann A."/>
            <person name="Sternberg P.W."/>
            <person name="Jex A.R."/>
            <person name="Gasser R.B."/>
        </authorList>
    </citation>
    <scope>NUCLEOTIDE SEQUENCE [LARGE SCALE GENOMIC DNA]</scope>
    <source>
        <strain evidence="1">PN_DK_2014</strain>
    </source>
</reference>
<dbReference type="OrthoDB" id="5865631at2759"/>
<dbReference type="EMBL" id="JPKZ01001579">
    <property type="protein sequence ID" value="KHN81167.1"/>
    <property type="molecule type" value="Genomic_DNA"/>
</dbReference>
<evidence type="ECO:0000313" key="2">
    <source>
        <dbReference type="Proteomes" id="UP000031036"/>
    </source>
</evidence>
<gene>
    <name evidence="1" type="ORF">Tcan_03704</name>
</gene>
<accession>A0A0B2VI80</accession>
<dbReference type="InterPro" id="IPR012337">
    <property type="entry name" value="RNaseH-like_sf"/>
</dbReference>
<proteinExistence type="predicted"/>
<name>A0A0B2VI80_TOXCA</name>
<protein>
    <submittedName>
        <fullName evidence="1">Uncharacterized protein</fullName>
    </submittedName>
</protein>
<keyword evidence="2" id="KW-1185">Reference proteome</keyword>
<evidence type="ECO:0000313" key="1">
    <source>
        <dbReference type="EMBL" id="KHN81167.1"/>
    </source>
</evidence>
<dbReference type="SUPFAM" id="SSF53098">
    <property type="entry name" value="Ribonuclease H-like"/>
    <property type="match status" value="1"/>
</dbReference>
<dbReference type="Proteomes" id="UP000031036">
    <property type="component" value="Unassembled WGS sequence"/>
</dbReference>
<sequence>MPCSIRWNSLCYVVERYLRVKDAVVEVAKEMEWDMQMVTRNAKLYGGLVSVTKPIRDQSELLQGDSYVTISNVYPAMRSIKTQLDSLEAHEDSTVANVARCVNKEFKRRVAKVIDPNSPDFDPIYAVATVLDPNNACLLDLGLKEEAETALLSMFRLACVEDENANSLVAVDTLAEPLDHPMMLPQTAKFGDYARIILQQKKNMLRFLCYFFKGHDSFFM</sequence>
<organism evidence="1 2">
    <name type="scientific">Toxocara canis</name>
    <name type="common">Canine roundworm</name>
    <dbReference type="NCBI Taxonomy" id="6265"/>
    <lineage>
        <taxon>Eukaryota</taxon>
        <taxon>Metazoa</taxon>
        <taxon>Ecdysozoa</taxon>
        <taxon>Nematoda</taxon>
        <taxon>Chromadorea</taxon>
        <taxon>Rhabditida</taxon>
        <taxon>Spirurina</taxon>
        <taxon>Ascaridomorpha</taxon>
        <taxon>Ascaridoidea</taxon>
        <taxon>Toxocaridae</taxon>
        <taxon>Toxocara</taxon>
    </lineage>
</organism>
<comment type="caution">
    <text evidence="1">The sequence shown here is derived from an EMBL/GenBank/DDBJ whole genome shotgun (WGS) entry which is preliminary data.</text>
</comment>
<dbReference type="AlphaFoldDB" id="A0A0B2VI80"/>